<evidence type="ECO:0000313" key="1">
    <source>
        <dbReference type="EMBL" id="CAD9330251.1"/>
    </source>
</evidence>
<sequence>MLTEKHRFLLQNEYGNYVLMPAGSAKELTRRQLIKASDGLVKILDETISSILARSRFGEFRHTDLAKSHVPNTLNHWRKLLFSQRQQQQSQQMPSYLIPISEEPMELVHTPVVRGRSKIQTSKNTISSGMMSLGQSLFFPISKRACPSSWYTDLSINQGQYLDALDRMNYKIGREVEVFPGNLFNQWYIGHIGGKNRKGTEYTVFTAFEHYHEIPRVNLRPVGFQEMIMKQKDQELNRKLKMFSSSSLRVQQQSNMEHVVFHSTGGGGCCSSSRQCDKLSGCSALRSFPKQYEPHYGFDVDGILVAFY</sequence>
<dbReference type="AlphaFoldDB" id="A0A7S1Z6U0"/>
<proteinExistence type="predicted"/>
<gene>
    <name evidence="1" type="ORF">DBRI1063_LOCUS11198</name>
</gene>
<accession>A0A7S1Z6U0</accession>
<name>A0A7S1Z6U0_9STRA</name>
<protein>
    <submittedName>
        <fullName evidence="1">Uncharacterized protein</fullName>
    </submittedName>
</protein>
<organism evidence="1">
    <name type="scientific">Ditylum brightwellii</name>
    <dbReference type="NCBI Taxonomy" id="49249"/>
    <lineage>
        <taxon>Eukaryota</taxon>
        <taxon>Sar</taxon>
        <taxon>Stramenopiles</taxon>
        <taxon>Ochrophyta</taxon>
        <taxon>Bacillariophyta</taxon>
        <taxon>Mediophyceae</taxon>
        <taxon>Lithodesmiophycidae</taxon>
        <taxon>Lithodesmiales</taxon>
        <taxon>Lithodesmiaceae</taxon>
        <taxon>Ditylum</taxon>
    </lineage>
</organism>
<dbReference type="EMBL" id="HBGN01017483">
    <property type="protein sequence ID" value="CAD9330251.1"/>
    <property type="molecule type" value="Transcribed_RNA"/>
</dbReference>
<reference evidence="1" key="1">
    <citation type="submission" date="2021-01" db="EMBL/GenBank/DDBJ databases">
        <authorList>
            <person name="Corre E."/>
            <person name="Pelletier E."/>
            <person name="Niang G."/>
            <person name="Scheremetjew M."/>
            <person name="Finn R."/>
            <person name="Kale V."/>
            <person name="Holt S."/>
            <person name="Cochrane G."/>
            <person name="Meng A."/>
            <person name="Brown T."/>
            <person name="Cohen L."/>
        </authorList>
    </citation>
    <scope>NUCLEOTIDE SEQUENCE</scope>
    <source>
        <strain evidence="1">Pop2</strain>
    </source>
</reference>